<proteinExistence type="predicted"/>
<organism evidence="1 2">
    <name type="scientific">Psychroflexus maritimus</name>
    <dbReference type="NCBI Taxonomy" id="2714865"/>
    <lineage>
        <taxon>Bacteria</taxon>
        <taxon>Pseudomonadati</taxon>
        <taxon>Bacteroidota</taxon>
        <taxon>Flavobacteriia</taxon>
        <taxon>Flavobacteriales</taxon>
        <taxon>Flavobacteriaceae</taxon>
        <taxon>Psychroflexus</taxon>
    </lineage>
</organism>
<name>A0A967AF52_9FLAO</name>
<evidence type="ECO:0000313" key="1">
    <source>
        <dbReference type="EMBL" id="NGZ90413.1"/>
    </source>
</evidence>
<comment type="caution">
    <text evidence="1">The sequence shown here is derived from an EMBL/GenBank/DDBJ whole genome shotgun (WGS) entry which is preliminary data.</text>
</comment>
<evidence type="ECO:0008006" key="3">
    <source>
        <dbReference type="Google" id="ProtNLM"/>
    </source>
</evidence>
<dbReference type="EMBL" id="JAANAS010000068">
    <property type="protein sequence ID" value="NGZ90413.1"/>
    <property type="molecule type" value="Genomic_DNA"/>
</dbReference>
<reference evidence="1" key="1">
    <citation type="submission" date="2020-03" db="EMBL/GenBank/DDBJ databases">
        <title>Psychroflexus Maritimus sp. nov., isolate from marine sediment.</title>
        <authorList>
            <person name="Zhong Y.-L."/>
        </authorList>
    </citation>
    <scope>NUCLEOTIDE SEQUENCE</scope>
    <source>
        <strain evidence="1">C1</strain>
    </source>
</reference>
<evidence type="ECO:0000313" key="2">
    <source>
        <dbReference type="Proteomes" id="UP000643701"/>
    </source>
</evidence>
<gene>
    <name evidence="1" type="ORF">G7034_09115</name>
</gene>
<accession>A0A967AF52</accession>
<keyword evidence="2" id="KW-1185">Reference proteome</keyword>
<protein>
    <recommendedName>
        <fullName evidence="3">Fibrobacter succinogenes major paralogous domain-containing protein</fullName>
    </recommendedName>
</protein>
<dbReference type="RefSeq" id="WP_166400659.1">
    <property type="nucleotide sequence ID" value="NZ_JAANAS010000068.1"/>
</dbReference>
<dbReference type="AlphaFoldDB" id="A0A967AF52"/>
<dbReference type="Proteomes" id="UP000643701">
    <property type="component" value="Unassembled WGS sequence"/>
</dbReference>
<sequence length="261" mass="28132">MPPRMTQTERNAITDPAEGLMIYNTTQNCMNVFVKYWRNLCAFDNTASIGTITFDGLDYETVFNPVTGLTWLDRNLGASQAATSSTDSDSYGDLYQWGRAADGHEDRTSTEYIAVETTDGVANFNASGNDWDGEFITRDSGVHNWVNPSVSGVDDLWQGVNGTNNPCPAGYRIPTEAELNAERLSWSSNNPAGAFGSPLKLPVAGFRSRSTGGLDVVGSRGHYWSSTVSGANARGLSFSSSSANMSASNRANGFSVRCLKD</sequence>